<dbReference type="EMBL" id="CAJJDN010000016">
    <property type="protein sequence ID" value="CAD8062206.1"/>
    <property type="molecule type" value="Genomic_DNA"/>
</dbReference>
<sequence length="398" mass="47403">MGNLIQKNQIQEEQERLKVYLELNSTKILLNQNISGKVHFKVPQFMLGNFDLNLKIYGIENAYYHFKERDNSVYKYNIKDHQFFHKTINLFKNAIINELDEYWFVEFDWNPEVQIPSLDYQNGSDFKCSREYILEAELLCKNSKRKTILEQCRQRVLFYIDTDELKEEGKKNKLKNFQGQVDEDKNQKIEAITTYKWLRQKKGLVFASFEADKCIYFNNDNLFVKADVDNTFGHLQIKSAKILFYLEFIIKEKILQGMPKILLCEENLQKIDQFVYQGQMNFTITKQLNLPYQSVSERIGCRYIIVLQLIFEQQCLGSGVDNVEFILPYMNYFRDNSDNIEPELESKTEIKNIERKNKLMNVKQELVSEKRTNLIKDQEFLNNKETRVAQLTQVLHIK</sequence>
<dbReference type="AlphaFoldDB" id="A0A8S1LC37"/>
<comment type="caution">
    <text evidence="1">The sequence shown here is derived from an EMBL/GenBank/DDBJ whole genome shotgun (WGS) entry which is preliminary data.</text>
</comment>
<organism evidence="1 2">
    <name type="scientific">Paramecium sonneborni</name>
    <dbReference type="NCBI Taxonomy" id="65129"/>
    <lineage>
        <taxon>Eukaryota</taxon>
        <taxon>Sar</taxon>
        <taxon>Alveolata</taxon>
        <taxon>Ciliophora</taxon>
        <taxon>Intramacronucleata</taxon>
        <taxon>Oligohymenophorea</taxon>
        <taxon>Peniculida</taxon>
        <taxon>Parameciidae</taxon>
        <taxon>Paramecium</taxon>
    </lineage>
</organism>
<reference evidence="1" key="1">
    <citation type="submission" date="2021-01" db="EMBL/GenBank/DDBJ databases">
        <authorList>
            <consortium name="Genoscope - CEA"/>
            <person name="William W."/>
        </authorList>
    </citation>
    <scope>NUCLEOTIDE SEQUENCE</scope>
</reference>
<name>A0A8S1LC37_9CILI</name>
<keyword evidence="2" id="KW-1185">Reference proteome</keyword>
<dbReference type="OrthoDB" id="305193at2759"/>
<evidence type="ECO:0000313" key="1">
    <source>
        <dbReference type="EMBL" id="CAD8062206.1"/>
    </source>
</evidence>
<proteinExistence type="predicted"/>
<protein>
    <submittedName>
        <fullName evidence="1">Uncharacterized protein</fullName>
    </submittedName>
</protein>
<accession>A0A8S1LC37</accession>
<dbReference type="Proteomes" id="UP000692954">
    <property type="component" value="Unassembled WGS sequence"/>
</dbReference>
<evidence type="ECO:0000313" key="2">
    <source>
        <dbReference type="Proteomes" id="UP000692954"/>
    </source>
</evidence>
<gene>
    <name evidence="1" type="ORF">PSON_ATCC_30995.1.T0160226</name>
</gene>